<gene>
    <name evidence="2" type="ORF">FTUN_3544</name>
</gene>
<protein>
    <recommendedName>
        <fullName evidence="4">DUF4064 domain-containing protein</fullName>
    </recommendedName>
</protein>
<sequence>MSGYPDDRDDELDRRDDELDIRTAKSAVIVPAIGLIVVAAFGLLSIVSGIIQFPGLDAAFDEQIDQVEANPQFTAEQKKQQVQMWNQLRDVTKAAWFPLYGIIGLVSILIFVGGFKLMNLSSPGLVYLSAILSFVPCVSGCCFLGLVFGIWALVVMGKPEVKAGFAARRRAAYSSDAN</sequence>
<name>A0A6M5YRD0_9BACT</name>
<accession>A0A6M5YRD0</accession>
<dbReference type="EMBL" id="CP053452">
    <property type="protein sequence ID" value="QJW95990.1"/>
    <property type="molecule type" value="Genomic_DNA"/>
</dbReference>
<dbReference type="AlphaFoldDB" id="A0A6M5YRD0"/>
<keyword evidence="1" id="KW-1133">Transmembrane helix</keyword>
<proteinExistence type="predicted"/>
<evidence type="ECO:0000313" key="2">
    <source>
        <dbReference type="EMBL" id="QJW95990.1"/>
    </source>
</evidence>
<evidence type="ECO:0000313" key="3">
    <source>
        <dbReference type="Proteomes" id="UP000503447"/>
    </source>
</evidence>
<feature type="transmembrane region" description="Helical" evidence="1">
    <location>
        <begin position="94"/>
        <end position="113"/>
    </location>
</feature>
<dbReference type="Proteomes" id="UP000503447">
    <property type="component" value="Chromosome"/>
</dbReference>
<keyword evidence="1" id="KW-0472">Membrane</keyword>
<feature type="transmembrane region" description="Helical" evidence="1">
    <location>
        <begin position="125"/>
        <end position="154"/>
    </location>
</feature>
<dbReference type="RefSeq" id="WP_171471653.1">
    <property type="nucleotide sequence ID" value="NZ_CP053452.2"/>
</dbReference>
<organism evidence="2 3">
    <name type="scientific">Frigoriglobus tundricola</name>
    <dbReference type="NCBI Taxonomy" id="2774151"/>
    <lineage>
        <taxon>Bacteria</taxon>
        <taxon>Pseudomonadati</taxon>
        <taxon>Planctomycetota</taxon>
        <taxon>Planctomycetia</taxon>
        <taxon>Gemmatales</taxon>
        <taxon>Gemmataceae</taxon>
        <taxon>Frigoriglobus</taxon>
    </lineage>
</organism>
<evidence type="ECO:0000256" key="1">
    <source>
        <dbReference type="SAM" id="Phobius"/>
    </source>
</evidence>
<evidence type="ECO:0008006" key="4">
    <source>
        <dbReference type="Google" id="ProtNLM"/>
    </source>
</evidence>
<keyword evidence="3" id="KW-1185">Reference proteome</keyword>
<dbReference type="KEGG" id="ftj:FTUN_3544"/>
<keyword evidence="1" id="KW-0812">Transmembrane</keyword>
<reference evidence="3" key="1">
    <citation type="submission" date="2020-05" db="EMBL/GenBank/DDBJ databases">
        <title>Frigoriglobus tundricola gen. nov., sp. nov., a psychrotolerant cellulolytic planctomycete of the family Gemmataceae with two divergent copies of 16S rRNA gene.</title>
        <authorList>
            <person name="Kulichevskaya I.S."/>
            <person name="Ivanova A.A."/>
            <person name="Naumoff D.G."/>
            <person name="Beletsky A.V."/>
            <person name="Rijpstra W.I.C."/>
            <person name="Sinninghe Damste J.S."/>
            <person name="Mardanov A.V."/>
            <person name="Ravin N.V."/>
            <person name="Dedysh S.N."/>
        </authorList>
    </citation>
    <scope>NUCLEOTIDE SEQUENCE [LARGE SCALE GENOMIC DNA]</scope>
    <source>
        <strain evidence="3">PL17</strain>
    </source>
</reference>
<feature type="transmembrane region" description="Helical" evidence="1">
    <location>
        <begin position="28"/>
        <end position="51"/>
    </location>
</feature>